<dbReference type="PANTHER" id="PTHR43537">
    <property type="entry name" value="TRANSCRIPTIONAL REGULATOR, GNTR FAMILY"/>
    <property type="match status" value="1"/>
</dbReference>
<evidence type="ECO:0000313" key="6">
    <source>
        <dbReference type="Proteomes" id="UP001202244"/>
    </source>
</evidence>
<evidence type="ECO:0000256" key="2">
    <source>
        <dbReference type="ARBA" id="ARBA00023125"/>
    </source>
</evidence>
<protein>
    <submittedName>
        <fullName evidence="5">GntR family transcriptional regulator</fullName>
    </submittedName>
</protein>
<feature type="domain" description="HTH gntR-type" evidence="4">
    <location>
        <begin position="19"/>
        <end position="86"/>
    </location>
</feature>
<dbReference type="Proteomes" id="UP001202244">
    <property type="component" value="Chromosome"/>
</dbReference>
<dbReference type="Pfam" id="PF00392">
    <property type="entry name" value="GntR"/>
    <property type="match status" value="1"/>
</dbReference>
<evidence type="ECO:0000256" key="3">
    <source>
        <dbReference type="ARBA" id="ARBA00023163"/>
    </source>
</evidence>
<keyword evidence="1" id="KW-0805">Transcription regulation</keyword>
<evidence type="ECO:0000313" key="5">
    <source>
        <dbReference type="EMBL" id="UNS96287.1"/>
    </source>
</evidence>
<dbReference type="InterPro" id="IPR011711">
    <property type="entry name" value="GntR_C"/>
</dbReference>
<dbReference type="PANTHER" id="PTHR43537:SF24">
    <property type="entry name" value="GLUCONATE OPERON TRANSCRIPTIONAL REPRESSOR"/>
    <property type="match status" value="1"/>
</dbReference>
<dbReference type="Pfam" id="PF07729">
    <property type="entry name" value="FCD"/>
    <property type="match status" value="1"/>
</dbReference>
<gene>
    <name evidence="5" type="ORF">MMF93_07075</name>
</gene>
<keyword evidence="6" id="KW-1185">Reference proteome</keyword>
<reference evidence="5 6" key="1">
    <citation type="journal article" date="2023" name="Microbiol. Spectr.">
        <title>Synergy between Genome Mining, Metabolomics, and Bioinformatics Uncovers Antibacterial Chlorinated Carbazole Alkaloids and Their Biosynthetic Gene Cluster from Streptomyces tubbatahanensis sp. nov., a Novel Actinomycete Isolated from Sulu Sea, Philippines.</title>
        <authorList>
            <person name="Tenebro C.P."/>
            <person name="Trono D.J.V.L."/>
            <person name="Balida L.A.P."/>
            <person name="Bayog L.K.A."/>
            <person name="Bruna J.R."/>
            <person name="Sabido E.M."/>
            <person name="Caspe D.P.C."/>
            <person name="de Los Santos E.L.C."/>
            <person name="Saludes J.P."/>
            <person name="Dalisay D.S."/>
        </authorList>
    </citation>
    <scope>NUCLEOTIDE SEQUENCE [LARGE SCALE GENOMIC DNA]</scope>
    <source>
        <strain evidence="5 6">DSD3025</strain>
    </source>
</reference>
<keyword evidence="3" id="KW-0804">Transcription</keyword>
<organism evidence="5 6">
    <name type="scientific">Streptomyces tubbatahanensis</name>
    <dbReference type="NCBI Taxonomy" id="2923272"/>
    <lineage>
        <taxon>Bacteria</taxon>
        <taxon>Bacillati</taxon>
        <taxon>Actinomycetota</taxon>
        <taxon>Actinomycetes</taxon>
        <taxon>Kitasatosporales</taxon>
        <taxon>Streptomycetaceae</taxon>
        <taxon>Streptomyces</taxon>
    </lineage>
</organism>
<dbReference type="InterPro" id="IPR036388">
    <property type="entry name" value="WH-like_DNA-bd_sf"/>
</dbReference>
<dbReference type="InterPro" id="IPR008920">
    <property type="entry name" value="TF_FadR/GntR_C"/>
</dbReference>
<dbReference type="EMBL" id="CP093846">
    <property type="protein sequence ID" value="UNS96287.1"/>
    <property type="molecule type" value="Genomic_DNA"/>
</dbReference>
<dbReference type="SMART" id="SM00345">
    <property type="entry name" value="HTH_GNTR"/>
    <property type="match status" value="1"/>
</dbReference>
<sequence>MPTPARTGRPDPAPRLSRAPLHQQIRRFVLDGLVTGRWGPGDRITERGVAEELGVSQAPVREALRVLETMELVECAPNRGARVRELSLEQLRDVYQVRAALERRAAELAAQRLAGDVSGLEEPVRAMAQAAREGDTDGQIEHAVAFHRAIVHACGVPVLIRHWEWLGVEAWTRLSLRRLRTGLHENAEDHEAIVEALRRRDPYLGRLMELHVSDYARRVTEPHGSRQE</sequence>
<dbReference type="SUPFAM" id="SSF48008">
    <property type="entry name" value="GntR ligand-binding domain-like"/>
    <property type="match status" value="1"/>
</dbReference>
<dbReference type="InterPro" id="IPR000524">
    <property type="entry name" value="Tscrpt_reg_HTH_GntR"/>
</dbReference>
<dbReference type="SMART" id="SM00895">
    <property type="entry name" value="FCD"/>
    <property type="match status" value="1"/>
</dbReference>
<accession>A0ABY3XPB0</accession>
<dbReference type="PROSITE" id="PS50949">
    <property type="entry name" value="HTH_GNTR"/>
    <property type="match status" value="1"/>
</dbReference>
<keyword evidence="2" id="KW-0238">DNA-binding</keyword>
<dbReference type="Gene3D" id="1.20.120.530">
    <property type="entry name" value="GntR ligand-binding domain-like"/>
    <property type="match status" value="1"/>
</dbReference>
<dbReference type="Gene3D" id="1.10.10.10">
    <property type="entry name" value="Winged helix-like DNA-binding domain superfamily/Winged helix DNA-binding domain"/>
    <property type="match status" value="1"/>
</dbReference>
<evidence type="ECO:0000259" key="4">
    <source>
        <dbReference type="PROSITE" id="PS50949"/>
    </source>
</evidence>
<evidence type="ECO:0000256" key="1">
    <source>
        <dbReference type="ARBA" id="ARBA00023015"/>
    </source>
</evidence>
<dbReference type="InterPro" id="IPR036390">
    <property type="entry name" value="WH_DNA-bd_sf"/>
</dbReference>
<name>A0ABY3XPB0_9ACTN</name>
<proteinExistence type="predicted"/>
<dbReference type="SUPFAM" id="SSF46785">
    <property type="entry name" value="Winged helix' DNA-binding domain"/>
    <property type="match status" value="1"/>
</dbReference>
<dbReference type="CDD" id="cd07377">
    <property type="entry name" value="WHTH_GntR"/>
    <property type="match status" value="1"/>
</dbReference>
<dbReference type="RefSeq" id="WP_242750214.1">
    <property type="nucleotide sequence ID" value="NZ_CP093846.1"/>
</dbReference>